<evidence type="ECO:0000313" key="2">
    <source>
        <dbReference type="EMBL" id="ANE47639.1"/>
    </source>
</evidence>
<dbReference type="OrthoDB" id="9773828at2"/>
<dbReference type="InterPro" id="IPR036812">
    <property type="entry name" value="NAD(P)_OxRdtase_dom_sf"/>
</dbReference>
<reference evidence="2 3" key="1">
    <citation type="submission" date="2015-01" db="EMBL/GenBank/DDBJ databases">
        <title>Paenibacillus swuensis/DY6/whole genome sequencing.</title>
        <authorList>
            <person name="Kim M.K."/>
            <person name="Srinivasan S."/>
            <person name="Lee J.-J."/>
        </authorList>
    </citation>
    <scope>NUCLEOTIDE SEQUENCE [LARGE SCALE GENOMIC DNA]</scope>
    <source>
        <strain evidence="2 3">DY6</strain>
    </source>
</reference>
<feature type="domain" description="NADP-dependent oxidoreductase" evidence="1">
    <location>
        <begin position="15"/>
        <end position="314"/>
    </location>
</feature>
<dbReference type="PATRIC" id="fig|1178515.4.peg.3343"/>
<dbReference type="InterPro" id="IPR050523">
    <property type="entry name" value="AKR_Detox_Biosynth"/>
</dbReference>
<dbReference type="STRING" id="1178515.SY83_16620"/>
<keyword evidence="3" id="KW-1185">Reference proteome</keyword>
<dbReference type="InterPro" id="IPR023210">
    <property type="entry name" value="NADP_OxRdtase_dom"/>
</dbReference>
<dbReference type="PANTHER" id="PTHR43364">
    <property type="entry name" value="NADH-SPECIFIC METHYLGLYOXAL REDUCTASE-RELATED"/>
    <property type="match status" value="1"/>
</dbReference>
<organism evidence="2 3">
    <name type="scientific">Paenibacillus swuensis</name>
    <dbReference type="NCBI Taxonomy" id="1178515"/>
    <lineage>
        <taxon>Bacteria</taxon>
        <taxon>Bacillati</taxon>
        <taxon>Bacillota</taxon>
        <taxon>Bacilli</taxon>
        <taxon>Bacillales</taxon>
        <taxon>Paenibacillaceae</taxon>
        <taxon>Paenibacillus</taxon>
    </lineage>
</organism>
<dbReference type="EMBL" id="CP011388">
    <property type="protein sequence ID" value="ANE47639.1"/>
    <property type="molecule type" value="Genomic_DNA"/>
</dbReference>
<evidence type="ECO:0000313" key="3">
    <source>
        <dbReference type="Proteomes" id="UP000076927"/>
    </source>
</evidence>
<dbReference type="PANTHER" id="PTHR43364:SF1">
    <property type="entry name" value="OXIDOREDUCTASE YDHF"/>
    <property type="match status" value="1"/>
</dbReference>
<gene>
    <name evidence="2" type="ORF">SY83_16620</name>
</gene>
<dbReference type="RefSeq" id="WP_068608533.1">
    <property type="nucleotide sequence ID" value="NZ_CP011388.1"/>
</dbReference>
<name>A0A172TKP7_9BACL</name>
<dbReference type="GO" id="GO:0005829">
    <property type="term" value="C:cytosol"/>
    <property type="evidence" value="ECO:0007669"/>
    <property type="project" value="TreeGrafter"/>
</dbReference>
<protein>
    <submittedName>
        <fullName evidence="2">Aldo/keto reductase</fullName>
    </submittedName>
</protein>
<dbReference type="Gene3D" id="3.20.20.100">
    <property type="entry name" value="NADP-dependent oxidoreductase domain"/>
    <property type="match status" value="1"/>
</dbReference>
<dbReference type="CDD" id="cd19092">
    <property type="entry name" value="AKR_BsYcsN_EcYdhF-like"/>
    <property type="match status" value="1"/>
</dbReference>
<dbReference type="KEGG" id="pswu:SY83_16620"/>
<dbReference type="AlphaFoldDB" id="A0A172TKP7"/>
<dbReference type="SUPFAM" id="SSF51430">
    <property type="entry name" value="NAD(P)-linked oxidoreductase"/>
    <property type="match status" value="1"/>
</dbReference>
<accession>A0A172TKP7</accession>
<proteinExistence type="predicted"/>
<sequence length="326" mass="36197">MATLPLQQRGLDTSRLILGCMGLGGDWNRQSPITEEHVKQAHEAVEAALSIGINFFDHADIYTAGKAEKVFGQVLKERPELREKMIIQSKCGIRFAEEESGLPGRFDFSEQHIRNSVDGILSRLGVDYLDILLLHRPDPLVEPEEVASVFNYLKTSGKVKHFGVSNMSAAQIQLLQHYIKEPIVVNQLEMSLAKVGFLNAGVHLNQEAAAGDIFPEGTLEYCRLENIQIQAWGPLAQGVFSGKPLVDQPKSIHDTAELVGRMAADKGVTREAIVLAWLMKHPAQIQPVIGTVNPERIRACADAERVQLSRDEWYTLYVSSRGVRLP</sequence>
<dbReference type="Pfam" id="PF00248">
    <property type="entry name" value="Aldo_ket_red"/>
    <property type="match status" value="1"/>
</dbReference>
<evidence type="ECO:0000259" key="1">
    <source>
        <dbReference type="Pfam" id="PF00248"/>
    </source>
</evidence>
<dbReference type="Proteomes" id="UP000076927">
    <property type="component" value="Chromosome"/>
</dbReference>